<dbReference type="Proteomes" id="UP000626092">
    <property type="component" value="Unassembled WGS sequence"/>
</dbReference>
<dbReference type="CDD" id="cd22645">
    <property type="entry name" value="BIC1_CID"/>
    <property type="match status" value="1"/>
</dbReference>
<dbReference type="OrthoDB" id="672067at2759"/>
<dbReference type="InterPro" id="IPR040374">
    <property type="entry name" value="BIC"/>
</dbReference>
<dbReference type="AlphaFoldDB" id="A0A834LQ91"/>
<comment type="caution">
    <text evidence="2">The sequence shown here is derived from an EMBL/GenBank/DDBJ whole genome shotgun (WGS) entry which is preliminary data.</text>
</comment>
<protein>
    <recommendedName>
        <fullName evidence="4">Protein BIC1</fullName>
    </recommendedName>
</protein>
<feature type="compositionally biased region" description="Basic and acidic residues" evidence="1">
    <location>
        <begin position="1"/>
        <end position="11"/>
    </location>
</feature>
<evidence type="ECO:0000256" key="1">
    <source>
        <dbReference type="SAM" id="MobiDB-lite"/>
    </source>
</evidence>
<dbReference type="GO" id="GO:0009785">
    <property type="term" value="P:blue light signaling pathway"/>
    <property type="evidence" value="ECO:0007669"/>
    <property type="project" value="InterPro"/>
</dbReference>
<keyword evidence="3" id="KW-1185">Reference proteome</keyword>
<dbReference type="PANTHER" id="PTHR34207">
    <property type="entry name" value="PROTEIN BIC1"/>
    <property type="match status" value="1"/>
</dbReference>
<sequence>MTETQVKKQANESEDDQAGSQTPVPGRVRAQASTASETARERLKRHRVEVAGRVWIPEMWGQEELLKDWIDCTVFDASLRRSNIMLARAALVEEGRRARATSSGLRIENRSYFSASEIIRGVTSSNHSGVTEFEDAKCSLKKLINSSPILFRSEVHEPSSNFRESLLDEAVLPIVACGDLPAKAKKNQSAPPELHKMNLNWGTVEVWAKPRQFRTGPIIGKVGRHDKACLLSRRTSIKMPLNIDLLKF</sequence>
<name>A0A834LQ91_RHOSS</name>
<proteinExistence type="predicted"/>
<evidence type="ECO:0000313" key="2">
    <source>
        <dbReference type="EMBL" id="KAF7148300.1"/>
    </source>
</evidence>
<evidence type="ECO:0008006" key="4">
    <source>
        <dbReference type="Google" id="ProtNLM"/>
    </source>
</evidence>
<reference evidence="2" key="1">
    <citation type="submission" date="2019-11" db="EMBL/GenBank/DDBJ databases">
        <authorList>
            <person name="Liu Y."/>
            <person name="Hou J."/>
            <person name="Li T.-Q."/>
            <person name="Guan C.-H."/>
            <person name="Wu X."/>
            <person name="Wu H.-Z."/>
            <person name="Ling F."/>
            <person name="Zhang R."/>
            <person name="Shi X.-G."/>
            <person name="Ren J.-P."/>
            <person name="Chen E.-F."/>
            <person name="Sun J.-M."/>
        </authorList>
    </citation>
    <scope>NUCLEOTIDE SEQUENCE</scope>
    <source>
        <strain evidence="2">Adult_tree_wgs_1</strain>
        <tissue evidence="2">Leaves</tissue>
    </source>
</reference>
<organism evidence="2 3">
    <name type="scientific">Rhododendron simsii</name>
    <name type="common">Sims's rhododendron</name>
    <dbReference type="NCBI Taxonomy" id="118357"/>
    <lineage>
        <taxon>Eukaryota</taxon>
        <taxon>Viridiplantae</taxon>
        <taxon>Streptophyta</taxon>
        <taxon>Embryophyta</taxon>
        <taxon>Tracheophyta</taxon>
        <taxon>Spermatophyta</taxon>
        <taxon>Magnoliopsida</taxon>
        <taxon>eudicotyledons</taxon>
        <taxon>Gunneridae</taxon>
        <taxon>Pentapetalae</taxon>
        <taxon>asterids</taxon>
        <taxon>Ericales</taxon>
        <taxon>Ericaceae</taxon>
        <taxon>Ericoideae</taxon>
        <taxon>Rhodoreae</taxon>
        <taxon>Rhododendron</taxon>
    </lineage>
</organism>
<accession>A0A834LQ91</accession>
<feature type="region of interest" description="Disordered" evidence="1">
    <location>
        <begin position="1"/>
        <end position="43"/>
    </location>
</feature>
<evidence type="ECO:0000313" key="3">
    <source>
        <dbReference type="Proteomes" id="UP000626092"/>
    </source>
</evidence>
<dbReference type="EMBL" id="WJXA01000003">
    <property type="protein sequence ID" value="KAF7148300.1"/>
    <property type="molecule type" value="Genomic_DNA"/>
</dbReference>
<dbReference type="PANTHER" id="PTHR34207:SF2">
    <property type="entry name" value="PROTEIN BIC1"/>
    <property type="match status" value="1"/>
</dbReference>
<gene>
    <name evidence="2" type="ORF">RHSIM_Rhsim03G0075700</name>
</gene>